<proteinExistence type="predicted"/>
<dbReference type="PANTHER" id="PTHR35038:SF8">
    <property type="entry name" value="C-TYPE POLYHEME CYTOCHROME OMCC"/>
    <property type="match status" value="1"/>
</dbReference>
<dbReference type="Pfam" id="PF13435">
    <property type="entry name" value="Cytochrome_C554"/>
    <property type="match status" value="1"/>
</dbReference>
<sequence length="369" mass="41581">MESCQGCHADVYRDYLQTAHFLTSAIADQQSVKGSFNAPNNVFHFPNQVEVRMEEKAGRLFQNIYQAGREKESLPFDISFGSGRKAQTFLYWKNQQYFQLPISYFVPAASWVNSPNFPADHPKIDRVIPSTCFGCHSSQVGMAGVRQEGFEQTELFNHNQIIAGIDCQRCHGPAAAHVNFHTEHPGEKAAHFMQKISALNRTQQVDMCAQCHSGLKPLKKSIFNFQPGDSLNNFRIPIPPMPGKQNEMDVHGNQFQLLQASQCYIASRELTCNSCHDPHKKERDQLALLANRCLDCHKNEHPAGGNLAGADKNFLVKNCIDCHMPLEASRVITLLESGEEKPTPDYIRTHLIKIYPAASEKILQKLMKQ</sequence>
<accession>A0A291QXS3</accession>
<evidence type="ECO:0000259" key="2">
    <source>
        <dbReference type="Pfam" id="PF13435"/>
    </source>
</evidence>
<dbReference type="Gene3D" id="3.90.10.10">
    <property type="entry name" value="Cytochrome C3"/>
    <property type="match status" value="1"/>
</dbReference>
<evidence type="ECO:0000313" key="3">
    <source>
        <dbReference type="EMBL" id="ATL48740.1"/>
    </source>
</evidence>
<dbReference type="KEGG" id="cbae:COR50_17090"/>
<dbReference type="SUPFAM" id="SSF48695">
    <property type="entry name" value="Multiheme cytochromes"/>
    <property type="match status" value="1"/>
</dbReference>
<protein>
    <recommendedName>
        <fullName evidence="2">Cytochrome c-552/4 domain-containing protein</fullName>
    </recommendedName>
</protein>
<feature type="domain" description="Cytochrome c-552/4" evidence="2">
    <location>
        <begin position="128"/>
        <end position="172"/>
    </location>
</feature>
<gene>
    <name evidence="3" type="ORF">COR50_17090</name>
</gene>
<dbReference type="Gene3D" id="1.10.1130.10">
    <property type="entry name" value="Flavocytochrome C3, Chain A"/>
    <property type="match status" value="1"/>
</dbReference>
<dbReference type="InterPro" id="IPR036280">
    <property type="entry name" value="Multihaem_cyt_sf"/>
</dbReference>
<organism evidence="3 4">
    <name type="scientific">Chitinophaga caeni</name>
    <dbReference type="NCBI Taxonomy" id="2029983"/>
    <lineage>
        <taxon>Bacteria</taxon>
        <taxon>Pseudomonadati</taxon>
        <taxon>Bacteroidota</taxon>
        <taxon>Chitinophagia</taxon>
        <taxon>Chitinophagales</taxon>
        <taxon>Chitinophagaceae</taxon>
        <taxon>Chitinophaga</taxon>
    </lineage>
</organism>
<reference evidence="3 4" key="1">
    <citation type="submission" date="2017-10" db="EMBL/GenBank/DDBJ databases">
        <title>Paenichitinophaga pekingensis gen. nov., sp. nov., isolated from activated sludge.</title>
        <authorList>
            <person name="Jin D."/>
            <person name="Kong X."/>
            <person name="Deng Y."/>
            <person name="Bai Z."/>
        </authorList>
    </citation>
    <scope>NUCLEOTIDE SEQUENCE [LARGE SCALE GENOMIC DNA]</scope>
    <source>
        <strain evidence="3 4">13</strain>
    </source>
</reference>
<dbReference type="PANTHER" id="PTHR35038">
    <property type="entry name" value="DISSIMILATORY SULFITE REDUCTASE SIRA"/>
    <property type="match status" value="1"/>
</dbReference>
<name>A0A291QXS3_9BACT</name>
<keyword evidence="4" id="KW-1185">Reference proteome</keyword>
<evidence type="ECO:0000256" key="1">
    <source>
        <dbReference type="ARBA" id="ARBA00022729"/>
    </source>
</evidence>
<keyword evidence="1" id="KW-0732">Signal</keyword>
<dbReference type="AlphaFoldDB" id="A0A291QXS3"/>
<dbReference type="EMBL" id="CP023777">
    <property type="protein sequence ID" value="ATL48740.1"/>
    <property type="molecule type" value="Genomic_DNA"/>
</dbReference>
<dbReference type="InterPro" id="IPR023155">
    <property type="entry name" value="Cyt_c-552/4"/>
</dbReference>
<dbReference type="Proteomes" id="UP000220133">
    <property type="component" value="Chromosome"/>
</dbReference>
<dbReference type="InterPro" id="IPR051829">
    <property type="entry name" value="Multiheme_Cytochr_ET"/>
</dbReference>
<evidence type="ECO:0000313" key="4">
    <source>
        <dbReference type="Proteomes" id="UP000220133"/>
    </source>
</evidence>